<dbReference type="InterPro" id="IPR002687">
    <property type="entry name" value="Nop_dom"/>
</dbReference>
<feature type="compositionally biased region" description="Basic and acidic residues" evidence="2">
    <location>
        <begin position="332"/>
        <end position="342"/>
    </location>
</feature>
<feature type="compositionally biased region" description="Basic residues" evidence="2">
    <location>
        <begin position="343"/>
        <end position="366"/>
    </location>
</feature>
<evidence type="ECO:0000256" key="1">
    <source>
        <dbReference type="ARBA" id="ARBA00009211"/>
    </source>
</evidence>
<dbReference type="EMBL" id="CP017686">
    <property type="protein sequence ID" value="AYQ54424.1"/>
    <property type="molecule type" value="Genomic_DNA"/>
</dbReference>
<evidence type="ECO:0000313" key="4">
    <source>
        <dbReference type="EMBL" id="AYQ54424.1"/>
    </source>
</evidence>
<dbReference type="GO" id="GO:0030515">
    <property type="term" value="F:snoRNA binding"/>
    <property type="evidence" value="ECO:0007669"/>
    <property type="project" value="InterPro"/>
</dbReference>
<dbReference type="InterPro" id="IPR047099">
    <property type="entry name" value="Nop5_N_sf"/>
</dbReference>
<organism evidence="4 5">
    <name type="scientific">Methanomethylophilus alvi</name>
    <dbReference type="NCBI Taxonomy" id="1291540"/>
    <lineage>
        <taxon>Archaea</taxon>
        <taxon>Methanobacteriati</taxon>
        <taxon>Thermoplasmatota</taxon>
        <taxon>Thermoplasmata</taxon>
        <taxon>Methanomassiliicoccales</taxon>
        <taxon>Methanomethylophilaceae</taxon>
        <taxon>Methanomethylophilus</taxon>
    </lineage>
</organism>
<dbReference type="OMA" id="ARIDHYS"/>
<evidence type="ECO:0000259" key="3">
    <source>
        <dbReference type="PROSITE" id="PS51358"/>
    </source>
</evidence>
<reference evidence="4 5" key="1">
    <citation type="submission" date="2016-10" db="EMBL/GenBank/DDBJ databases">
        <title>Complete genome of the TMA-utilizing, human hosted archaeon Methanomethylophilus alvus Gen. nov, sp. nov., strain Mx-05, derived from a pure culture.</title>
        <authorList>
            <person name="Brugere J.-F."/>
            <person name="Ben Hania W."/>
            <person name="Chaudhary P.P."/>
            <person name="Gaci N."/>
            <person name="Borrel G."/>
            <person name="Cao Van Tuat L."/>
            <person name="Fardeau M.-L."/>
            <person name="Harris H.M.B."/>
            <person name="O'Toole P.W."/>
            <person name="Ollivier B."/>
        </authorList>
    </citation>
    <scope>NUCLEOTIDE SEQUENCE [LARGE SCALE GENOMIC DNA]</scope>
    <source>
        <strain evidence="4 5">Mx-05</strain>
    </source>
</reference>
<evidence type="ECO:0000313" key="5">
    <source>
        <dbReference type="Proteomes" id="UP000273278"/>
    </source>
</evidence>
<dbReference type="AlphaFoldDB" id="A0A3G3IFU5"/>
<gene>
    <name evidence="4" type="ORF">BKD89_01120</name>
</gene>
<dbReference type="Gene3D" id="1.10.287.4070">
    <property type="match status" value="1"/>
</dbReference>
<name>A0A3G3IFU5_9ARCH</name>
<dbReference type="Pfam" id="PF01798">
    <property type="entry name" value="Nop"/>
    <property type="match status" value="1"/>
</dbReference>
<dbReference type="PANTHER" id="PTHR10894">
    <property type="entry name" value="NUCLEOLAR PROTEIN 5 NUCLEOLAR PROTEIN NOP5 NOP58"/>
    <property type="match status" value="1"/>
</dbReference>
<evidence type="ECO:0000256" key="2">
    <source>
        <dbReference type="SAM" id="MobiDB-lite"/>
    </source>
</evidence>
<feature type="domain" description="Nop" evidence="3">
    <location>
        <begin position="220"/>
        <end position="335"/>
    </location>
</feature>
<feature type="region of interest" description="Disordered" evidence="2">
    <location>
        <begin position="332"/>
        <end position="366"/>
    </location>
</feature>
<accession>A0A3G3IFU5</accession>
<dbReference type="InterPro" id="IPR045056">
    <property type="entry name" value="Nop56/Nop58"/>
</dbReference>
<dbReference type="Gene3D" id="3.30.420.220">
    <property type="match status" value="1"/>
</dbReference>
<dbReference type="Gene3D" id="1.10.246.90">
    <property type="entry name" value="Nop domain"/>
    <property type="match status" value="1"/>
</dbReference>
<dbReference type="PANTHER" id="PTHR10894:SF0">
    <property type="entry name" value="NUCLEOLAR PROTEIN 56"/>
    <property type="match status" value="1"/>
</dbReference>
<dbReference type="InterPro" id="IPR036070">
    <property type="entry name" value="Nop_dom_sf"/>
</dbReference>
<dbReference type="GeneID" id="41321027"/>
<dbReference type="PROSITE" id="PS51358">
    <property type="entry name" value="NOP"/>
    <property type="match status" value="1"/>
</dbReference>
<dbReference type="InterPro" id="IPR042239">
    <property type="entry name" value="Nop_C"/>
</dbReference>
<comment type="similarity">
    <text evidence="1">Belongs to the NOP5/NOP56 family.</text>
</comment>
<protein>
    <submittedName>
        <fullName evidence="4">Ribosomal biogenesis protein</fullName>
    </submittedName>
</protein>
<dbReference type="RefSeq" id="WP_015504134.1">
    <property type="nucleotide sequence ID" value="NZ_CAYARL010000008.1"/>
</dbReference>
<dbReference type="InterPro" id="IPR012976">
    <property type="entry name" value="NOSIC"/>
</dbReference>
<dbReference type="Proteomes" id="UP000273278">
    <property type="component" value="Chromosome"/>
</dbReference>
<dbReference type="SMART" id="SM00931">
    <property type="entry name" value="NOSIC"/>
    <property type="match status" value="1"/>
</dbReference>
<dbReference type="SUPFAM" id="SSF89124">
    <property type="entry name" value="Nop domain"/>
    <property type="match status" value="1"/>
</dbReference>
<proteinExistence type="inferred from homology"/>
<sequence length="366" mass="41316">MAILVTKWFGVFLVDDKSNRVMDKRLMPKDADAAAEKLAEIQKGSILPEERELAEGRTKLAVGDRRQSELGKPELYDSSFIRPSDYGFDDAFMHEVMVRLGKLRTSEPIARDKNLVQAIRDLDDLIEVSNLMSERLHEWYGMHFPELADLAKDDRYALLIAKHGDREGIVDELGLDIQSMGADFDPEDMRAVQNLADTLCRIYDDRKDVEEYITSLVEEMCPNMCAILGGPLSARLISLAGGLERLASLPSSTVQLLGAEKAMFRHLRSGKNPPKHGVIYQYPDLRKAPYWQRGNIARALAGKVLIAAKVDEYKGDFCGDRLNAELRTRIADIKRRYPDPPKKKSPAKKPNHHGKGRNHHGKNNKQ</sequence>
<dbReference type="GO" id="GO:0031428">
    <property type="term" value="C:box C/D methylation guide snoRNP complex"/>
    <property type="evidence" value="ECO:0007669"/>
    <property type="project" value="InterPro"/>
</dbReference>